<dbReference type="Pfam" id="PF01594">
    <property type="entry name" value="AI-2E_transport"/>
    <property type="match status" value="1"/>
</dbReference>
<feature type="transmembrane region" description="Helical" evidence="8">
    <location>
        <begin position="154"/>
        <end position="179"/>
    </location>
</feature>
<keyword evidence="5 8" id="KW-0812">Transmembrane</keyword>
<evidence type="ECO:0000256" key="6">
    <source>
        <dbReference type="ARBA" id="ARBA00022989"/>
    </source>
</evidence>
<comment type="subcellular location">
    <subcellularLocation>
        <location evidence="1">Cell membrane</location>
        <topology evidence="1">Multi-pass membrane protein</topology>
    </subcellularLocation>
</comment>
<feature type="transmembrane region" description="Helical" evidence="8">
    <location>
        <begin position="275"/>
        <end position="300"/>
    </location>
</feature>
<gene>
    <name evidence="9" type="ORF">GXN74_09510</name>
</gene>
<feature type="transmembrane region" description="Helical" evidence="8">
    <location>
        <begin position="72"/>
        <end position="94"/>
    </location>
</feature>
<sequence>MENRRQYSPYRLLPFILIVLMMIKLLFTEGTFSWFTAAFRPVPNLIVFTYLFYPLTQYYLRKFKDRRSLAVSAAYGTALLSIVLFFVLIVPSMVSSVRMLMENMPSTEQMVDAVSSWPFLSNYLATTSIASLIETLQSALISYAQSLIQYSSRILGSLASFATTLGIFLLSLILSFLALRDINDIPEKMALATRAFLPAPLADIILKVGPMLDRSVKKFIIGKLYTCLYLGLMVAGGILVFNLLSPVNIPYVLLIAFIIGITNIIPYLGPIFGTIPCLLIAAFSGFWPVVALLAIIYGAQQIDNIIVTPRIVGDSVGLQPFWVLLAVVVGAGLYGPLGMVLMVPVTSVILQLVNEHTNLYRKRQASESAADVLEDSDQD</sequence>
<keyword evidence="4" id="KW-1003">Cell membrane</keyword>
<comment type="caution">
    <text evidence="9">The sequence shown here is derived from an EMBL/GenBank/DDBJ whole genome shotgun (WGS) entry which is preliminary data.</text>
</comment>
<evidence type="ECO:0000256" key="1">
    <source>
        <dbReference type="ARBA" id="ARBA00004651"/>
    </source>
</evidence>
<dbReference type="EMBL" id="JAAEEH010000025">
    <property type="protein sequence ID" value="NDL67975.1"/>
    <property type="molecule type" value="Genomic_DNA"/>
</dbReference>
<feature type="transmembrane region" description="Helical" evidence="8">
    <location>
        <begin position="249"/>
        <end position="268"/>
    </location>
</feature>
<dbReference type="RefSeq" id="WP_162370701.1">
    <property type="nucleotide sequence ID" value="NZ_JAAEEH010000025.1"/>
</dbReference>
<dbReference type="PANTHER" id="PTHR21716">
    <property type="entry name" value="TRANSMEMBRANE PROTEIN"/>
    <property type="match status" value="1"/>
</dbReference>
<feature type="transmembrane region" description="Helical" evidence="8">
    <location>
        <begin position="224"/>
        <end position="243"/>
    </location>
</feature>
<protein>
    <submittedName>
        <fullName evidence="9">AI-2E family transporter</fullName>
    </submittedName>
</protein>
<dbReference type="GO" id="GO:0055085">
    <property type="term" value="P:transmembrane transport"/>
    <property type="evidence" value="ECO:0007669"/>
    <property type="project" value="TreeGrafter"/>
</dbReference>
<dbReference type="Proteomes" id="UP000461585">
    <property type="component" value="Unassembled WGS sequence"/>
</dbReference>
<feature type="transmembrane region" description="Helical" evidence="8">
    <location>
        <begin position="41"/>
        <end position="60"/>
    </location>
</feature>
<organism evidence="9 10">
    <name type="scientific">Anaerotalea alkaliphila</name>
    <dbReference type="NCBI Taxonomy" id="2662126"/>
    <lineage>
        <taxon>Bacteria</taxon>
        <taxon>Bacillati</taxon>
        <taxon>Bacillota</taxon>
        <taxon>Clostridia</taxon>
        <taxon>Eubacteriales</taxon>
        <taxon>Anaerotalea</taxon>
    </lineage>
</organism>
<dbReference type="AlphaFoldDB" id="A0A7X5HWK0"/>
<dbReference type="PANTHER" id="PTHR21716:SF53">
    <property type="entry name" value="PERMEASE PERM-RELATED"/>
    <property type="match status" value="1"/>
</dbReference>
<evidence type="ECO:0000256" key="4">
    <source>
        <dbReference type="ARBA" id="ARBA00022475"/>
    </source>
</evidence>
<evidence type="ECO:0000256" key="5">
    <source>
        <dbReference type="ARBA" id="ARBA00022692"/>
    </source>
</evidence>
<proteinExistence type="inferred from homology"/>
<dbReference type="GO" id="GO:0005886">
    <property type="term" value="C:plasma membrane"/>
    <property type="evidence" value="ECO:0007669"/>
    <property type="project" value="UniProtKB-SubCell"/>
</dbReference>
<comment type="similarity">
    <text evidence="2">Belongs to the autoinducer-2 exporter (AI-2E) (TC 2.A.86) family.</text>
</comment>
<keyword evidence="6 8" id="KW-1133">Transmembrane helix</keyword>
<feature type="transmembrane region" description="Helical" evidence="8">
    <location>
        <begin position="320"/>
        <end position="353"/>
    </location>
</feature>
<evidence type="ECO:0000313" key="10">
    <source>
        <dbReference type="Proteomes" id="UP000461585"/>
    </source>
</evidence>
<evidence type="ECO:0000256" key="8">
    <source>
        <dbReference type="SAM" id="Phobius"/>
    </source>
</evidence>
<evidence type="ECO:0000256" key="2">
    <source>
        <dbReference type="ARBA" id="ARBA00009773"/>
    </source>
</evidence>
<keyword evidence="10" id="KW-1185">Reference proteome</keyword>
<keyword evidence="3" id="KW-0813">Transport</keyword>
<reference evidence="9 10" key="1">
    <citation type="submission" date="2020-01" db="EMBL/GenBank/DDBJ databases">
        <title>Anaeroalcalibacter tamaniensis gen. nov., sp. nov., moderately halophilic strictly anaerobic fermenter bacterium from mud volcano of Taman peninsula.</title>
        <authorList>
            <person name="Frolova A."/>
            <person name="Merkel A.Y."/>
            <person name="Slobodkin A.I."/>
        </authorList>
    </citation>
    <scope>NUCLEOTIDE SEQUENCE [LARGE SCALE GENOMIC DNA]</scope>
    <source>
        <strain evidence="9 10">F-3ap</strain>
    </source>
</reference>
<accession>A0A7X5HWK0</accession>
<dbReference type="InterPro" id="IPR002549">
    <property type="entry name" value="AI-2E-like"/>
</dbReference>
<name>A0A7X5HWK0_9FIRM</name>
<evidence type="ECO:0000313" key="9">
    <source>
        <dbReference type="EMBL" id="NDL67975.1"/>
    </source>
</evidence>
<feature type="transmembrane region" description="Helical" evidence="8">
    <location>
        <begin position="12"/>
        <end position="35"/>
    </location>
</feature>
<keyword evidence="7 8" id="KW-0472">Membrane</keyword>
<evidence type="ECO:0000256" key="7">
    <source>
        <dbReference type="ARBA" id="ARBA00023136"/>
    </source>
</evidence>
<evidence type="ECO:0000256" key="3">
    <source>
        <dbReference type="ARBA" id="ARBA00022448"/>
    </source>
</evidence>